<proteinExistence type="predicted"/>
<dbReference type="AlphaFoldDB" id="A0A1N7J9L7"/>
<dbReference type="EMBL" id="FTOG01000001">
    <property type="protein sequence ID" value="SIS46000.1"/>
    <property type="molecule type" value="Genomic_DNA"/>
</dbReference>
<evidence type="ECO:0000313" key="1">
    <source>
        <dbReference type="EMBL" id="SIS46000.1"/>
    </source>
</evidence>
<name>A0A1N7J9L7_9RHOB</name>
<gene>
    <name evidence="1" type="ORF">SAMN05421580_101505</name>
</gene>
<dbReference type="OrthoDB" id="7688259at2"/>
<dbReference type="RefSeq" id="WP_076483430.1">
    <property type="nucleotide sequence ID" value="NZ_FTOG01000001.1"/>
</dbReference>
<sequence length="131" mass="14689">MINLPHDLMAQAIERRDLPLDALAARVGDELDTLARLSAEVQRALSMCHFAEHTDIEAIRGLQGIDRITQALEDLGRLMAAVSTEMPQDVKLHAVPLLSRLRLHELVNNLDPEQARHTAPVEEEVGDIQWF</sequence>
<reference evidence="2" key="1">
    <citation type="submission" date="2017-01" db="EMBL/GenBank/DDBJ databases">
        <authorList>
            <person name="Varghese N."/>
            <person name="Submissions S."/>
        </authorList>
    </citation>
    <scope>NUCLEOTIDE SEQUENCE [LARGE SCALE GENOMIC DNA]</scope>
    <source>
        <strain evidence="2">DSM 19945</strain>
    </source>
</reference>
<protein>
    <submittedName>
        <fullName evidence="1">Uncharacterized protein</fullName>
    </submittedName>
</protein>
<accession>A0A1N7J9L7</accession>
<evidence type="ECO:0000313" key="2">
    <source>
        <dbReference type="Proteomes" id="UP000186221"/>
    </source>
</evidence>
<keyword evidence="2" id="KW-1185">Reference proteome</keyword>
<organism evidence="1 2">
    <name type="scientific">Rhodobacter aestuarii</name>
    <dbReference type="NCBI Taxonomy" id="453582"/>
    <lineage>
        <taxon>Bacteria</taxon>
        <taxon>Pseudomonadati</taxon>
        <taxon>Pseudomonadota</taxon>
        <taxon>Alphaproteobacteria</taxon>
        <taxon>Rhodobacterales</taxon>
        <taxon>Rhodobacter group</taxon>
        <taxon>Rhodobacter</taxon>
    </lineage>
</organism>
<dbReference type="STRING" id="453582.SAMN05421580_101505"/>
<dbReference type="Proteomes" id="UP000186221">
    <property type="component" value="Unassembled WGS sequence"/>
</dbReference>